<comment type="caution">
    <text evidence="1">The sequence shown here is derived from an EMBL/GenBank/DDBJ whole genome shotgun (WGS) entry which is preliminary data.</text>
</comment>
<dbReference type="PANTHER" id="PTHR30292:SF0">
    <property type="entry name" value="5-OXOPROLINASE SUBUNIT A"/>
    <property type="match status" value="1"/>
</dbReference>
<dbReference type="PANTHER" id="PTHR30292">
    <property type="entry name" value="UNCHARACTERIZED PROTEIN YBGL-RELATED"/>
    <property type="match status" value="1"/>
</dbReference>
<dbReference type="SUPFAM" id="SSF88713">
    <property type="entry name" value="Glycoside hydrolase/deacetylase"/>
    <property type="match status" value="1"/>
</dbReference>
<dbReference type="InterPro" id="IPR011330">
    <property type="entry name" value="Glyco_hydro/deAcase_b/a-brl"/>
</dbReference>
<evidence type="ECO:0000313" key="1">
    <source>
        <dbReference type="EMBL" id="MFD1015118.1"/>
    </source>
</evidence>
<reference evidence="2" key="1">
    <citation type="journal article" date="2019" name="Int. J. Syst. Evol. Microbiol.">
        <title>The Global Catalogue of Microorganisms (GCM) 10K type strain sequencing project: providing services to taxonomists for standard genome sequencing and annotation.</title>
        <authorList>
            <consortium name="The Broad Institute Genomics Platform"/>
            <consortium name="The Broad Institute Genome Sequencing Center for Infectious Disease"/>
            <person name="Wu L."/>
            <person name="Ma J."/>
        </authorList>
    </citation>
    <scope>NUCLEOTIDE SEQUENCE [LARGE SCALE GENOMIC DNA]</scope>
    <source>
        <strain evidence="2">CCUG 56098</strain>
    </source>
</reference>
<dbReference type="NCBIfam" id="NF003816">
    <property type="entry name" value="PRK05406.1-5"/>
    <property type="match status" value="1"/>
</dbReference>
<accession>A0ABW3KR60</accession>
<name>A0ABW3KR60_9FLAO</name>
<dbReference type="Pfam" id="PF03746">
    <property type="entry name" value="LamB_YcsF"/>
    <property type="match status" value="1"/>
</dbReference>
<dbReference type="Gene3D" id="3.20.20.370">
    <property type="entry name" value="Glycoside hydrolase/deacetylase"/>
    <property type="match status" value="1"/>
</dbReference>
<proteinExistence type="predicted"/>
<dbReference type="InterPro" id="IPR005501">
    <property type="entry name" value="LamB/YcsF/PxpA-like"/>
</dbReference>
<dbReference type="GO" id="GO:0017168">
    <property type="term" value="F:5-oxoprolinase (ATP-hydrolyzing) activity"/>
    <property type="evidence" value="ECO:0007669"/>
    <property type="project" value="UniProtKB-EC"/>
</dbReference>
<keyword evidence="2" id="KW-1185">Reference proteome</keyword>
<dbReference type="EC" id="3.5.2.9" evidence="1"/>
<dbReference type="EMBL" id="JBHTKM010000017">
    <property type="protein sequence ID" value="MFD1015118.1"/>
    <property type="molecule type" value="Genomic_DNA"/>
</dbReference>
<organism evidence="1 2">
    <name type="scientific">Winogradskyella rapida</name>
    <dbReference type="NCBI Taxonomy" id="549701"/>
    <lineage>
        <taxon>Bacteria</taxon>
        <taxon>Pseudomonadati</taxon>
        <taxon>Bacteroidota</taxon>
        <taxon>Flavobacteriia</taxon>
        <taxon>Flavobacteriales</taxon>
        <taxon>Flavobacteriaceae</taxon>
        <taxon>Winogradskyella</taxon>
    </lineage>
</organism>
<dbReference type="CDD" id="cd10801">
    <property type="entry name" value="LamB_YcsF_like_1"/>
    <property type="match status" value="1"/>
</dbReference>
<keyword evidence="1" id="KW-0378">Hydrolase</keyword>
<evidence type="ECO:0000313" key="2">
    <source>
        <dbReference type="Proteomes" id="UP001597086"/>
    </source>
</evidence>
<sequence>MKVRSIDVNADVGEGVGNETLLMPYLSSCNIACGGHAGDIESMTNVVRLAKSNQVKIGAHPSFSDRLNFGRTVIEMSPSDLYTSLKAQIERLQVVARAEGVVLNHIKPHGALYNLAAKDEETARVILKVLKAVNPVLKLYAPCNSVMAKIALLNDVELVYEAFADRGYEDDLSLVSREKKGAVLHDKDCVFNRVLRMVKDQKITTINRVEVATKISTICVHGDTENAVEIVKYLVCRLKENNISIQ</sequence>
<dbReference type="RefSeq" id="WP_386114374.1">
    <property type="nucleotide sequence ID" value="NZ_JBHTKM010000017.1"/>
</dbReference>
<dbReference type="Proteomes" id="UP001597086">
    <property type="component" value="Unassembled WGS sequence"/>
</dbReference>
<gene>
    <name evidence="1" type="primary">pxpA</name>
    <name evidence="1" type="ORF">ACFQ13_04205</name>
</gene>
<dbReference type="NCBIfam" id="NF003814">
    <property type="entry name" value="PRK05406.1-3"/>
    <property type="match status" value="1"/>
</dbReference>
<protein>
    <submittedName>
        <fullName evidence="1">5-oxoprolinase subunit PxpA</fullName>
        <ecNumber evidence="1">3.5.2.9</ecNumber>
    </submittedName>
</protein>